<dbReference type="SUPFAM" id="SSF56954">
    <property type="entry name" value="Outer membrane efflux proteins (OEP)"/>
    <property type="match status" value="1"/>
</dbReference>
<name>A0A378Q1X1_9GAMM</name>
<proteinExistence type="inferred from homology"/>
<dbReference type="RefSeq" id="WP_079352110.1">
    <property type="nucleotide sequence ID" value="NZ_MXAO01000046.1"/>
</dbReference>
<dbReference type="NCBIfam" id="TIGR01845">
    <property type="entry name" value="outer_NodT"/>
    <property type="match status" value="1"/>
</dbReference>
<comment type="subcellular location">
    <subcellularLocation>
        <location evidence="2">Cell outer membrane</location>
        <topology evidence="2">Lipid-anchor</topology>
    </subcellularLocation>
</comment>
<evidence type="ECO:0000256" key="2">
    <source>
        <dbReference type="RuleBase" id="RU362097"/>
    </source>
</evidence>
<feature type="signal peptide" evidence="2">
    <location>
        <begin position="1"/>
        <end position="36"/>
    </location>
</feature>
<dbReference type="Gene3D" id="2.20.200.10">
    <property type="entry name" value="Outer membrane efflux proteins (OEP)"/>
    <property type="match status" value="1"/>
</dbReference>
<keyword evidence="2" id="KW-0732">Signal</keyword>
<reference evidence="3 4" key="1">
    <citation type="submission" date="2018-06" db="EMBL/GenBank/DDBJ databases">
        <authorList>
            <consortium name="Pathogen Informatics"/>
            <person name="Doyle S."/>
        </authorList>
    </citation>
    <scope>NUCLEOTIDE SEQUENCE [LARGE SCALE GENOMIC DNA]</scope>
    <source>
        <strain evidence="3 4">NCTC11091</strain>
    </source>
</reference>
<dbReference type="InterPro" id="IPR003423">
    <property type="entry name" value="OMP_efflux"/>
</dbReference>
<dbReference type="AlphaFoldDB" id="A0A378Q1X1"/>
<dbReference type="PANTHER" id="PTHR30203">
    <property type="entry name" value="OUTER MEMBRANE CATION EFFLUX PROTEIN"/>
    <property type="match status" value="1"/>
</dbReference>
<dbReference type="Gene3D" id="1.20.1600.10">
    <property type="entry name" value="Outer membrane efflux proteins (OEP)"/>
    <property type="match status" value="1"/>
</dbReference>
<protein>
    <submittedName>
        <fullName evidence="3">Outer membrane protein oprM</fullName>
    </submittedName>
</protein>
<dbReference type="Pfam" id="PF02321">
    <property type="entry name" value="OEP"/>
    <property type="match status" value="2"/>
</dbReference>
<sequence length="506" mass="54793">MRLLYPILTPHSAPNSTARRASRRTLLAALFASALAAGLMSGCQNTPVKSYSQVTFPQQFDYVLPMGEQSDIRAWWQQFRDPVLSRLIEDGLQTAPDVREANARIDEARAIAKLANADKGLMVGASGGATAATGSVDNPLPTNARRPLGMLGSDWGGSNIDVDGHSYHLGVLASWEPDFFGKKQSDADAAGYAYLATAEKNHAAQMLVSAKIAQAYFEARSKEREAAVLKRTEAALVDLRRYAKARFDLGQGTRYDIDDVEVKLQGIRAKQANLTAERQANIRQIAVLSGKTPQTFDLSVSRDNVFKHLPAAPRGYYPSDLLTRRPDIRAKQAQVNALAARHGSAVADQYPRFGLDFGALTGGLSISDNGLNSTGATVGLVNATVSVPLFTNGRIKLNIAAADARVQAAMAEYDKTLLNALAEVDNSAQLDAALRRQHTHVQKGVQAAELQASHAKKLYNYGRQTFDSMPKARITAQEYEQSLIQNELGQALNLVALYNALGGGWR</sequence>
<gene>
    <name evidence="3" type="primary">oprM</name>
    <name evidence="3" type="ORF">NCTC11091_00290</name>
</gene>
<keyword evidence="2" id="KW-0564">Palmitate</keyword>
<accession>A0A378Q1X1</accession>
<dbReference type="EMBL" id="UGQA01000001">
    <property type="protein sequence ID" value="STY94526.1"/>
    <property type="molecule type" value="Genomic_DNA"/>
</dbReference>
<dbReference type="InterPro" id="IPR010131">
    <property type="entry name" value="MdtP/NodT-like"/>
</dbReference>
<keyword evidence="2" id="KW-0472">Membrane</keyword>
<dbReference type="GO" id="GO:0009279">
    <property type="term" value="C:cell outer membrane"/>
    <property type="evidence" value="ECO:0007669"/>
    <property type="project" value="UniProtKB-SubCell"/>
</dbReference>
<evidence type="ECO:0000313" key="3">
    <source>
        <dbReference type="EMBL" id="STY94526.1"/>
    </source>
</evidence>
<evidence type="ECO:0000256" key="1">
    <source>
        <dbReference type="ARBA" id="ARBA00007613"/>
    </source>
</evidence>
<keyword evidence="2" id="KW-0449">Lipoprotein</keyword>
<dbReference type="Proteomes" id="UP000255193">
    <property type="component" value="Unassembled WGS sequence"/>
</dbReference>
<evidence type="ECO:0000313" key="4">
    <source>
        <dbReference type="Proteomes" id="UP000255193"/>
    </source>
</evidence>
<feature type="chain" id="PRO_5016487228" evidence="2">
    <location>
        <begin position="37"/>
        <end position="506"/>
    </location>
</feature>
<keyword evidence="2" id="KW-0812">Transmembrane</keyword>
<keyword evidence="2" id="KW-1134">Transmembrane beta strand</keyword>
<organism evidence="3 4">
    <name type="scientific">Faucicola atlantae</name>
    <dbReference type="NCBI Taxonomy" id="34059"/>
    <lineage>
        <taxon>Bacteria</taxon>
        <taxon>Pseudomonadati</taxon>
        <taxon>Pseudomonadota</taxon>
        <taxon>Gammaproteobacteria</taxon>
        <taxon>Moraxellales</taxon>
        <taxon>Moraxellaceae</taxon>
        <taxon>Faucicola</taxon>
    </lineage>
</organism>
<dbReference type="GO" id="GO:0015562">
    <property type="term" value="F:efflux transmembrane transporter activity"/>
    <property type="evidence" value="ECO:0007669"/>
    <property type="project" value="InterPro"/>
</dbReference>
<comment type="similarity">
    <text evidence="1 2">Belongs to the outer membrane factor (OMF) (TC 1.B.17) family.</text>
</comment>